<evidence type="ECO:0000259" key="2">
    <source>
        <dbReference type="SMART" id="SM01007"/>
    </source>
</evidence>
<dbReference type="OrthoDB" id="3238794at2759"/>
<gene>
    <name evidence="3" type="ORF">BpHYR1_011194</name>
</gene>
<feature type="domain" description="Class II aldolase/adducin N-terminal" evidence="2">
    <location>
        <begin position="65"/>
        <end position="247"/>
    </location>
</feature>
<dbReference type="AlphaFoldDB" id="A0A3M7SNJ0"/>
<sequence length="320" mass="36432">MINLIIWILKISYRMIKYTRIQRLVLGLFSKPIEWTRSFSSEISINKINDIKTKGQNLSNHEERCKLASVYRLVDLKNWSWSIYNHITLRCNDHPEHFLINPFGLFYSEITASKLLKINSSCNILERGTTTYGLNKAGFTLHSTIHNARTDINAVIHVHTGLAASLSTLKCGLLPISQEALICGNVSYHDYEGILIDDAVRQNITNDLGPENKIMILRNHGVVFCGNTIEEAWFYLMTFMTAADIQFHALSAASGIKNLIIPPSDILDQVQKVVKNNLANEQPLDGIQWKLGELEFEAEMRRLDLMGYETGYPYKKSLIN</sequence>
<keyword evidence="4" id="KW-1185">Reference proteome</keyword>
<reference evidence="3 4" key="1">
    <citation type="journal article" date="2018" name="Sci. Rep.">
        <title>Genomic signatures of local adaptation to the degree of environmental predictability in rotifers.</title>
        <authorList>
            <person name="Franch-Gras L."/>
            <person name="Hahn C."/>
            <person name="Garcia-Roger E.M."/>
            <person name="Carmona M.J."/>
            <person name="Serra M."/>
            <person name="Gomez A."/>
        </authorList>
    </citation>
    <scope>NUCLEOTIDE SEQUENCE [LARGE SCALE GENOMIC DNA]</scope>
    <source>
        <strain evidence="3">HYR1</strain>
    </source>
</reference>
<dbReference type="InterPro" id="IPR051017">
    <property type="entry name" value="Aldolase-II_Adducin_sf"/>
</dbReference>
<organism evidence="3 4">
    <name type="scientific">Brachionus plicatilis</name>
    <name type="common">Marine rotifer</name>
    <name type="synonym">Brachionus muelleri</name>
    <dbReference type="NCBI Taxonomy" id="10195"/>
    <lineage>
        <taxon>Eukaryota</taxon>
        <taxon>Metazoa</taxon>
        <taxon>Spiralia</taxon>
        <taxon>Gnathifera</taxon>
        <taxon>Rotifera</taxon>
        <taxon>Eurotatoria</taxon>
        <taxon>Monogononta</taxon>
        <taxon>Pseudotrocha</taxon>
        <taxon>Ploima</taxon>
        <taxon>Brachionidae</taxon>
        <taxon>Brachionus</taxon>
    </lineage>
</organism>
<dbReference type="Gene3D" id="3.40.225.10">
    <property type="entry name" value="Class II aldolase/adducin N-terminal domain"/>
    <property type="match status" value="1"/>
</dbReference>
<protein>
    <submittedName>
        <fullName evidence="3">Alpha-adducin-like isoform X1</fullName>
    </submittedName>
</protein>
<accession>A0A3M7SNJ0</accession>
<proteinExistence type="inferred from homology"/>
<dbReference type="PANTHER" id="PTHR10672">
    <property type="entry name" value="ADDUCIN"/>
    <property type="match status" value="1"/>
</dbReference>
<dbReference type="GO" id="GO:0005856">
    <property type="term" value="C:cytoskeleton"/>
    <property type="evidence" value="ECO:0007669"/>
    <property type="project" value="TreeGrafter"/>
</dbReference>
<dbReference type="SMART" id="SM01007">
    <property type="entry name" value="Aldolase_II"/>
    <property type="match status" value="1"/>
</dbReference>
<evidence type="ECO:0000313" key="3">
    <source>
        <dbReference type="EMBL" id="RNA37262.1"/>
    </source>
</evidence>
<dbReference type="GO" id="GO:0014069">
    <property type="term" value="C:postsynaptic density"/>
    <property type="evidence" value="ECO:0007669"/>
    <property type="project" value="TreeGrafter"/>
</dbReference>
<evidence type="ECO:0000256" key="1">
    <source>
        <dbReference type="ARBA" id="ARBA00006274"/>
    </source>
</evidence>
<dbReference type="InterPro" id="IPR001303">
    <property type="entry name" value="Aldolase_II/adducin_N"/>
</dbReference>
<comment type="caution">
    <text evidence="3">The sequence shown here is derived from an EMBL/GenBank/DDBJ whole genome shotgun (WGS) entry which is preliminary data.</text>
</comment>
<name>A0A3M7SNJ0_BRAPC</name>
<dbReference type="STRING" id="10195.A0A3M7SNJ0"/>
<dbReference type="SUPFAM" id="SSF53639">
    <property type="entry name" value="AraD/HMP-PK domain-like"/>
    <property type="match status" value="1"/>
</dbReference>
<comment type="similarity">
    <text evidence="1">Belongs to the aldolase class II family. Adducin subfamily.</text>
</comment>
<dbReference type="NCBIfam" id="NF005451">
    <property type="entry name" value="PRK07044.1"/>
    <property type="match status" value="1"/>
</dbReference>
<dbReference type="InterPro" id="IPR036409">
    <property type="entry name" value="Aldolase_II/adducin_N_sf"/>
</dbReference>
<dbReference type="EMBL" id="REGN01001064">
    <property type="protein sequence ID" value="RNA37262.1"/>
    <property type="molecule type" value="Genomic_DNA"/>
</dbReference>
<evidence type="ECO:0000313" key="4">
    <source>
        <dbReference type="Proteomes" id="UP000276133"/>
    </source>
</evidence>
<dbReference type="Pfam" id="PF00596">
    <property type="entry name" value="Aldolase_II"/>
    <property type="match status" value="1"/>
</dbReference>
<dbReference type="GO" id="GO:0051015">
    <property type="term" value="F:actin filament binding"/>
    <property type="evidence" value="ECO:0007669"/>
    <property type="project" value="TreeGrafter"/>
</dbReference>
<dbReference type="GO" id="GO:0005886">
    <property type="term" value="C:plasma membrane"/>
    <property type="evidence" value="ECO:0007669"/>
    <property type="project" value="UniProtKB-SubCell"/>
</dbReference>
<dbReference type="Proteomes" id="UP000276133">
    <property type="component" value="Unassembled WGS sequence"/>
</dbReference>
<dbReference type="PANTHER" id="PTHR10672:SF3">
    <property type="entry name" value="PROTEIN HU-LI TAI SHAO"/>
    <property type="match status" value="1"/>
</dbReference>